<feature type="coiled-coil region" evidence="1">
    <location>
        <begin position="100"/>
        <end position="148"/>
    </location>
</feature>
<reference evidence="2" key="1">
    <citation type="submission" date="2021-01" db="EMBL/GenBank/DDBJ databases">
        <authorList>
            <consortium name="Genoscope - CEA"/>
            <person name="William W."/>
        </authorList>
    </citation>
    <scope>NUCLEOTIDE SEQUENCE</scope>
</reference>
<comment type="caution">
    <text evidence="2">The sequence shown here is derived from an EMBL/GenBank/DDBJ whole genome shotgun (WGS) entry which is preliminary data.</text>
</comment>
<keyword evidence="1" id="KW-0175">Coiled coil</keyword>
<dbReference type="AlphaFoldDB" id="A0A8S1RUC7"/>
<dbReference type="Proteomes" id="UP000692954">
    <property type="component" value="Unassembled WGS sequence"/>
</dbReference>
<accession>A0A8S1RUC7</accession>
<evidence type="ECO:0000313" key="3">
    <source>
        <dbReference type="Proteomes" id="UP000692954"/>
    </source>
</evidence>
<keyword evidence="3" id="KW-1185">Reference proteome</keyword>
<gene>
    <name evidence="2" type="ORF">PSON_ATCC_30995.1.T3650011</name>
</gene>
<name>A0A8S1RUC7_9CILI</name>
<evidence type="ECO:0000256" key="1">
    <source>
        <dbReference type="SAM" id="Coils"/>
    </source>
</evidence>
<organism evidence="2 3">
    <name type="scientific">Paramecium sonneborni</name>
    <dbReference type="NCBI Taxonomy" id="65129"/>
    <lineage>
        <taxon>Eukaryota</taxon>
        <taxon>Sar</taxon>
        <taxon>Alveolata</taxon>
        <taxon>Ciliophora</taxon>
        <taxon>Intramacronucleata</taxon>
        <taxon>Oligohymenophorea</taxon>
        <taxon>Peniculida</taxon>
        <taxon>Parameciidae</taxon>
        <taxon>Paramecium</taxon>
    </lineage>
</organism>
<sequence>MNFMESIQQSNQDFKDKLISLSKALHLCLLVSNQCAERGQLLHSQIKGYILIFHKHFMILKFQLCTKLLDFVVEEQEKRSQKFQLFEKDINESKQREWMKIRSQVQINQLKQEIDMLKQKDNIINSECISYQQTINKLQNKINLLQAIKSASKYDIIQNKQTQASLNEQIRRREIRIIIILVLKELNQQNEIEQIQDEKAKNAIEILPVVCHSFGIQTFQKCLCIIETQTDLQQMSSQYDNFLSILEIENTFKEFELKNNQNNRDGWMDYLTK</sequence>
<proteinExistence type="predicted"/>
<protein>
    <submittedName>
        <fullName evidence="2">Uncharacterized protein</fullName>
    </submittedName>
</protein>
<dbReference type="OrthoDB" id="1927454at2759"/>
<dbReference type="EMBL" id="CAJJDN010000365">
    <property type="protein sequence ID" value="CAD8131060.1"/>
    <property type="molecule type" value="Genomic_DNA"/>
</dbReference>
<evidence type="ECO:0000313" key="2">
    <source>
        <dbReference type="EMBL" id="CAD8131060.1"/>
    </source>
</evidence>